<reference evidence="2" key="1">
    <citation type="journal article" date="2021" name="Microb. Physiol.">
        <title>Proteogenomic Insights into the Physiology of Marine, Sulfate-Reducing, Filamentous Desulfonema limicola and Desulfonema magnum.</title>
        <authorList>
            <person name="Schnaars V."/>
            <person name="Wohlbrand L."/>
            <person name="Scheve S."/>
            <person name="Hinrichs C."/>
            <person name="Reinhardt R."/>
            <person name="Rabus R."/>
        </authorList>
    </citation>
    <scope>NUCLEOTIDE SEQUENCE</scope>
    <source>
        <strain evidence="2">4be13</strain>
    </source>
</reference>
<dbReference type="Pfam" id="PF01609">
    <property type="entry name" value="DDE_Tnp_1"/>
    <property type="match status" value="1"/>
</dbReference>
<proteinExistence type="predicted"/>
<dbReference type="Proteomes" id="UP000663722">
    <property type="component" value="Chromosome"/>
</dbReference>
<dbReference type="SUPFAM" id="SSF53098">
    <property type="entry name" value="Ribonuclease H-like"/>
    <property type="match status" value="1"/>
</dbReference>
<gene>
    <name evidence="2" type="ORF">dnm_049440</name>
</gene>
<accession>A0A975BNP8</accession>
<dbReference type="KEGG" id="dmm:dnm_049440"/>
<dbReference type="InterPro" id="IPR012337">
    <property type="entry name" value="RNaseH-like_sf"/>
</dbReference>
<evidence type="ECO:0000313" key="3">
    <source>
        <dbReference type="Proteomes" id="UP000663722"/>
    </source>
</evidence>
<dbReference type="GO" id="GO:0006313">
    <property type="term" value="P:DNA transposition"/>
    <property type="evidence" value="ECO:0007669"/>
    <property type="project" value="InterPro"/>
</dbReference>
<dbReference type="EMBL" id="CP061800">
    <property type="protein sequence ID" value="QTA88897.1"/>
    <property type="molecule type" value="Genomic_DNA"/>
</dbReference>
<sequence>MLSMPVFFEFIEEFENSDDTGKSRLRVRIIADDTKSEKFGKCIEFVKKLFDNGKKRHITGHNYVLVLAVSGDMVIPLSFVMWFPKDHPDHRSKNDIVRDEINLLKKECDRREVSLGEAEFLADSAFCVQKVMTAAEVAGLRIVTRPGNRHKFEFGGELLTPNEIVGKVADRQWNYSEAGHCYQRISARHHVYGEVILVIRRRVLRNGKIVHDVLICNKKFYNAVRIHKAYKERWEIEMCFKYYKQYLMLGKSKFRKAASVRSHLSCVAMAGLIVALFRRQCSRKTSFRRAVRLIARELHDI</sequence>
<name>A0A975BNP8_9BACT</name>
<evidence type="ECO:0000259" key="1">
    <source>
        <dbReference type="Pfam" id="PF01609"/>
    </source>
</evidence>
<feature type="domain" description="Transposase IS4-like" evidence="1">
    <location>
        <begin position="28"/>
        <end position="270"/>
    </location>
</feature>
<keyword evidence="3" id="KW-1185">Reference proteome</keyword>
<dbReference type="InterPro" id="IPR002559">
    <property type="entry name" value="Transposase_11"/>
</dbReference>
<dbReference type="GO" id="GO:0003677">
    <property type="term" value="F:DNA binding"/>
    <property type="evidence" value="ECO:0007669"/>
    <property type="project" value="InterPro"/>
</dbReference>
<dbReference type="GO" id="GO:0004803">
    <property type="term" value="F:transposase activity"/>
    <property type="evidence" value="ECO:0007669"/>
    <property type="project" value="InterPro"/>
</dbReference>
<protein>
    <submittedName>
        <fullName evidence="2">Transposase family protein, IS4-like</fullName>
    </submittedName>
</protein>
<evidence type="ECO:0000313" key="2">
    <source>
        <dbReference type="EMBL" id="QTA88897.1"/>
    </source>
</evidence>
<organism evidence="2 3">
    <name type="scientific">Desulfonema magnum</name>
    <dbReference type="NCBI Taxonomy" id="45655"/>
    <lineage>
        <taxon>Bacteria</taxon>
        <taxon>Pseudomonadati</taxon>
        <taxon>Thermodesulfobacteriota</taxon>
        <taxon>Desulfobacteria</taxon>
        <taxon>Desulfobacterales</taxon>
        <taxon>Desulfococcaceae</taxon>
        <taxon>Desulfonema</taxon>
    </lineage>
</organism>
<dbReference type="AlphaFoldDB" id="A0A975BNP8"/>